<dbReference type="PANTHER" id="PTHR21599">
    <property type="entry name" value="GLYCERATE KINASE"/>
    <property type="match status" value="1"/>
</dbReference>
<dbReference type="PANTHER" id="PTHR21599:SF0">
    <property type="entry name" value="GLYCERATE KINASE"/>
    <property type="match status" value="1"/>
</dbReference>
<evidence type="ECO:0000256" key="2">
    <source>
        <dbReference type="ARBA" id="ARBA00022679"/>
    </source>
</evidence>
<keyword evidence="2 4" id="KW-0808">Transferase</keyword>
<evidence type="ECO:0000256" key="4">
    <source>
        <dbReference type="PIRNR" id="PIRNR006078"/>
    </source>
</evidence>
<comment type="similarity">
    <text evidence="1 4">Belongs to the glycerate kinase type-1 family.</text>
</comment>
<name>A0A7Z0LJ48_9GAMM</name>
<dbReference type="SUPFAM" id="SSF110738">
    <property type="entry name" value="Glycerate kinase I"/>
    <property type="match status" value="1"/>
</dbReference>
<evidence type="ECO:0000313" key="5">
    <source>
        <dbReference type="EMBL" id="NYS59863.1"/>
    </source>
</evidence>
<evidence type="ECO:0000256" key="3">
    <source>
        <dbReference type="ARBA" id="ARBA00022777"/>
    </source>
</evidence>
<evidence type="ECO:0000256" key="1">
    <source>
        <dbReference type="ARBA" id="ARBA00006284"/>
    </source>
</evidence>
<keyword evidence="6" id="KW-1185">Reference proteome</keyword>
<reference evidence="5 6" key="1">
    <citation type="journal article" date="2015" name="Int. J. Syst. Evol. Microbiol.">
        <title>Halomonas salicampi sp. nov., a halotolerant and alkalitolerant bacterium isolated from a saltern soil.</title>
        <authorList>
            <person name="Lee J.C."/>
            <person name="Kim Y.S."/>
            <person name="Yun B.S."/>
            <person name="Whang K.S."/>
        </authorList>
    </citation>
    <scope>NUCLEOTIDE SEQUENCE [LARGE SCALE GENOMIC DNA]</scope>
    <source>
        <strain evidence="5 6">BH103</strain>
    </source>
</reference>
<dbReference type="GO" id="GO:0031388">
    <property type="term" value="P:organic acid phosphorylation"/>
    <property type="evidence" value="ECO:0007669"/>
    <property type="project" value="UniProtKB-UniRule"/>
</dbReference>
<dbReference type="RefSeq" id="WP_179929205.1">
    <property type="nucleotide sequence ID" value="NZ_JACCDF010000002.1"/>
</dbReference>
<dbReference type="InterPro" id="IPR004381">
    <property type="entry name" value="Glycerate_kinase"/>
</dbReference>
<keyword evidence="3 4" id="KW-0418">Kinase</keyword>
<dbReference type="InterPro" id="IPR036129">
    <property type="entry name" value="Glycerate_kinase_sf"/>
</dbReference>
<dbReference type="PIRSF" id="PIRSF006078">
    <property type="entry name" value="GlxK"/>
    <property type="match status" value="1"/>
</dbReference>
<dbReference type="Pfam" id="PF02595">
    <property type="entry name" value="Gly_kinase"/>
    <property type="match status" value="1"/>
</dbReference>
<comment type="caution">
    <text evidence="5">The sequence shown here is derived from an EMBL/GenBank/DDBJ whole genome shotgun (WGS) entry which is preliminary data.</text>
</comment>
<dbReference type="Gene3D" id="3.40.50.10350">
    <property type="entry name" value="Glycerate kinase, domain 1"/>
    <property type="match status" value="1"/>
</dbReference>
<accession>A0A7Z0LJ48</accession>
<proteinExistence type="inferred from homology"/>
<organism evidence="5 6">
    <name type="scientific">Vreelandella salicampi</name>
    <dbReference type="NCBI Taxonomy" id="1449798"/>
    <lineage>
        <taxon>Bacteria</taxon>
        <taxon>Pseudomonadati</taxon>
        <taxon>Pseudomonadota</taxon>
        <taxon>Gammaproteobacteria</taxon>
        <taxon>Oceanospirillales</taxon>
        <taxon>Halomonadaceae</taxon>
        <taxon>Vreelandella</taxon>
    </lineage>
</organism>
<dbReference type="EMBL" id="JACCDF010000002">
    <property type="protein sequence ID" value="NYS59863.1"/>
    <property type="molecule type" value="Genomic_DNA"/>
</dbReference>
<sequence>MHLLLCPDSFKDALSGQMAAEAMARGIQRAAPHAQVDLCPLADGGEGSLAALIAATGAERRTAHVHDALGRPAQAAWGWLGEERTAFIELAEASGLQSLNANERDARATTTYGVGELFREALDAGAEKALLLLGGSATNDAGAGMLAALGTKLLDRDNQPLAPGGAALAGLHSLDFSEFDSRLARLHVEAAVDVDNPLLGSHGASAVFGPQKGATPEHVAELDRALAHFAEITAHTLGEDHRALPGAGAAGGMGFAARAFFSATLKPGIELIMQQADMSRRLERTDLVITGEGRLDGQSLGGKTPIGVARAARKAGKPVVLLTGSLGDGWEACYAEGVTAAFALADGPISLDDAVARTAPLLEARCESLIRLWQAAGS</sequence>
<dbReference type="InterPro" id="IPR018193">
    <property type="entry name" value="Glyc_kinase_flavodox-like_fold"/>
</dbReference>
<dbReference type="GO" id="GO:0008887">
    <property type="term" value="F:glycerate kinase activity"/>
    <property type="evidence" value="ECO:0007669"/>
    <property type="project" value="UniProtKB-UniRule"/>
</dbReference>
<gene>
    <name evidence="5" type="ORF">HZS81_03675</name>
</gene>
<dbReference type="NCBIfam" id="TIGR00045">
    <property type="entry name" value="glycerate kinase"/>
    <property type="match status" value="1"/>
</dbReference>
<evidence type="ECO:0000313" key="6">
    <source>
        <dbReference type="Proteomes" id="UP000586119"/>
    </source>
</evidence>
<protein>
    <submittedName>
        <fullName evidence="5">Glycerate kinase</fullName>
    </submittedName>
</protein>
<dbReference type="AlphaFoldDB" id="A0A7Z0LJ48"/>
<dbReference type="Gene3D" id="3.90.1510.10">
    <property type="entry name" value="Glycerate kinase, domain 2"/>
    <property type="match status" value="1"/>
</dbReference>
<dbReference type="InterPro" id="IPR018197">
    <property type="entry name" value="Glycerate_kinase_RE-like"/>
</dbReference>
<dbReference type="Proteomes" id="UP000586119">
    <property type="component" value="Unassembled WGS sequence"/>
</dbReference>